<evidence type="ECO:0000313" key="2">
    <source>
        <dbReference type="Proteomes" id="UP001589647"/>
    </source>
</evidence>
<sequence length="117" mass="13183">MPLAPPAVPEQADSMLFFDATSYTADRPWGAHDITQIDGATVRLHWTDQPYIWHVNDGPEVFVILDGAVDMHYRRDGAEHVERLTPGRICYAEPGDEHVAHPVREARILVIERKGSI</sequence>
<comment type="caution">
    <text evidence="1">The sequence shown here is derived from an EMBL/GenBank/DDBJ whole genome shotgun (WGS) entry which is preliminary data.</text>
</comment>
<evidence type="ECO:0008006" key="3">
    <source>
        <dbReference type="Google" id="ProtNLM"/>
    </source>
</evidence>
<dbReference type="SUPFAM" id="SSF51182">
    <property type="entry name" value="RmlC-like cupins"/>
    <property type="match status" value="1"/>
</dbReference>
<dbReference type="Gene3D" id="2.60.120.10">
    <property type="entry name" value="Jelly Rolls"/>
    <property type="match status" value="1"/>
</dbReference>
<dbReference type="RefSeq" id="WP_229824744.1">
    <property type="nucleotide sequence ID" value="NZ_BMRC01000022.1"/>
</dbReference>
<gene>
    <name evidence="1" type="ORF">ACFFV7_48770</name>
</gene>
<name>A0ABV5IY08_9ACTN</name>
<reference evidence="1 2" key="1">
    <citation type="submission" date="2024-09" db="EMBL/GenBank/DDBJ databases">
        <authorList>
            <person name="Sun Q."/>
            <person name="Mori K."/>
        </authorList>
    </citation>
    <scope>NUCLEOTIDE SEQUENCE [LARGE SCALE GENOMIC DNA]</scope>
    <source>
        <strain evidence="1 2">CCM 3426</strain>
    </source>
</reference>
<organism evidence="1 2">
    <name type="scientific">Nonomuraea spiralis</name>
    <dbReference type="NCBI Taxonomy" id="46182"/>
    <lineage>
        <taxon>Bacteria</taxon>
        <taxon>Bacillati</taxon>
        <taxon>Actinomycetota</taxon>
        <taxon>Actinomycetes</taxon>
        <taxon>Streptosporangiales</taxon>
        <taxon>Streptosporangiaceae</taxon>
        <taxon>Nonomuraea</taxon>
    </lineage>
</organism>
<dbReference type="Proteomes" id="UP001589647">
    <property type="component" value="Unassembled WGS sequence"/>
</dbReference>
<keyword evidence="2" id="KW-1185">Reference proteome</keyword>
<dbReference type="InterPro" id="IPR011051">
    <property type="entry name" value="RmlC_Cupin_sf"/>
</dbReference>
<evidence type="ECO:0000313" key="1">
    <source>
        <dbReference type="EMBL" id="MFB9209152.1"/>
    </source>
</evidence>
<protein>
    <recommendedName>
        <fullName evidence="3">Cupin</fullName>
    </recommendedName>
</protein>
<accession>A0ABV5IY08</accession>
<proteinExistence type="predicted"/>
<dbReference type="EMBL" id="JBHMEI010000095">
    <property type="protein sequence ID" value="MFB9209152.1"/>
    <property type="molecule type" value="Genomic_DNA"/>
</dbReference>
<dbReference type="InterPro" id="IPR014710">
    <property type="entry name" value="RmlC-like_jellyroll"/>
</dbReference>